<feature type="region of interest" description="Disordered" evidence="1">
    <location>
        <begin position="1"/>
        <end position="70"/>
    </location>
</feature>
<dbReference type="AlphaFoldDB" id="A0A8R7UV09"/>
<accession>A0A8R7UV09</accession>
<feature type="compositionally biased region" description="Basic and acidic residues" evidence="1">
    <location>
        <begin position="1"/>
        <end position="11"/>
    </location>
</feature>
<dbReference type="EnsemblPlants" id="TuG1812G0600002039.01.T01">
    <property type="protein sequence ID" value="TuG1812G0600002039.01.T01"/>
    <property type="gene ID" value="TuG1812G0600002039.01"/>
</dbReference>
<keyword evidence="3" id="KW-1185">Reference proteome</keyword>
<feature type="region of interest" description="Disordered" evidence="1">
    <location>
        <begin position="187"/>
        <end position="218"/>
    </location>
</feature>
<evidence type="ECO:0000313" key="3">
    <source>
        <dbReference type="Proteomes" id="UP000015106"/>
    </source>
</evidence>
<reference evidence="3" key="1">
    <citation type="journal article" date="2013" name="Nature">
        <title>Draft genome of the wheat A-genome progenitor Triticum urartu.</title>
        <authorList>
            <person name="Ling H.Q."/>
            <person name="Zhao S."/>
            <person name="Liu D."/>
            <person name="Wang J."/>
            <person name="Sun H."/>
            <person name="Zhang C."/>
            <person name="Fan H."/>
            <person name="Li D."/>
            <person name="Dong L."/>
            <person name="Tao Y."/>
            <person name="Gao C."/>
            <person name="Wu H."/>
            <person name="Li Y."/>
            <person name="Cui Y."/>
            <person name="Guo X."/>
            <person name="Zheng S."/>
            <person name="Wang B."/>
            <person name="Yu K."/>
            <person name="Liang Q."/>
            <person name="Yang W."/>
            <person name="Lou X."/>
            <person name="Chen J."/>
            <person name="Feng M."/>
            <person name="Jian J."/>
            <person name="Zhang X."/>
            <person name="Luo G."/>
            <person name="Jiang Y."/>
            <person name="Liu J."/>
            <person name="Wang Z."/>
            <person name="Sha Y."/>
            <person name="Zhang B."/>
            <person name="Wu H."/>
            <person name="Tang D."/>
            <person name="Shen Q."/>
            <person name="Xue P."/>
            <person name="Zou S."/>
            <person name="Wang X."/>
            <person name="Liu X."/>
            <person name="Wang F."/>
            <person name="Yang Y."/>
            <person name="An X."/>
            <person name="Dong Z."/>
            <person name="Zhang K."/>
            <person name="Zhang X."/>
            <person name="Luo M.C."/>
            <person name="Dvorak J."/>
            <person name="Tong Y."/>
            <person name="Wang J."/>
            <person name="Yang H."/>
            <person name="Li Z."/>
            <person name="Wang D."/>
            <person name="Zhang A."/>
            <person name="Wang J."/>
        </authorList>
    </citation>
    <scope>NUCLEOTIDE SEQUENCE</scope>
    <source>
        <strain evidence="3">cv. G1812</strain>
    </source>
</reference>
<feature type="compositionally biased region" description="Low complexity" evidence="1">
    <location>
        <begin position="39"/>
        <end position="56"/>
    </location>
</feature>
<feature type="compositionally biased region" description="Polar residues" evidence="1">
    <location>
        <begin position="203"/>
        <end position="218"/>
    </location>
</feature>
<evidence type="ECO:0000256" key="1">
    <source>
        <dbReference type="SAM" id="MobiDB-lite"/>
    </source>
</evidence>
<evidence type="ECO:0000313" key="2">
    <source>
        <dbReference type="EnsemblPlants" id="TuG1812G0600002039.01.T01"/>
    </source>
</evidence>
<proteinExistence type="predicted"/>
<feature type="compositionally biased region" description="Polar residues" evidence="1">
    <location>
        <begin position="57"/>
        <end position="69"/>
    </location>
</feature>
<sequence length="218" mass="23698">MKNRAEGEAKKQSPRFPSPLPDRRHLSLFRSTSPPAIPFPSSHRAAPAAAGSIASPTHPSLSGPISTSLHAPPRHLRQLIQAASGESHHHEAQPEVPIETRHRPMRLDPVLMDTSPWPGFRASAPAPVARSSSSSTPLFQGAGRNRLHVTSIMTLLTVMSMDGMCLRVDEHALRREVEKEYITKRTQWYGSGGGGRGQRGTVLESTRLGSSQTAQSQD</sequence>
<dbReference type="Proteomes" id="UP000015106">
    <property type="component" value="Chromosome 6"/>
</dbReference>
<reference evidence="2" key="3">
    <citation type="submission" date="2022-06" db="UniProtKB">
        <authorList>
            <consortium name="EnsemblPlants"/>
        </authorList>
    </citation>
    <scope>IDENTIFICATION</scope>
</reference>
<protein>
    <submittedName>
        <fullName evidence="2">Uncharacterized protein</fullName>
    </submittedName>
</protein>
<dbReference type="Gramene" id="TuG1812G0600002039.01.T01">
    <property type="protein sequence ID" value="TuG1812G0600002039.01.T01"/>
    <property type="gene ID" value="TuG1812G0600002039.01"/>
</dbReference>
<reference evidence="2" key="2">
    <citation type="submission" date="2018-03" db="EMBL/GenBank/DDBJ databases">
        <title>The Triticum urartu genome reveals the dynamic nature of wheat genome evolution.</title>
        <authorList>
            <person name="Ling H."/>
            <person name="Ma B."/>
            <person name="Shi X."/>
            <person name="Liu H."/>
            <person name="Dong L."/>
            <person name="Sun H."/>
            <person name="Cao Y."/>
            <person name="Gao Q."/>
            <person name="Zheng S."/>
            <person name="Li Y."/>
            <person name="Yu Y."/>
            <person name="Du H."/>
            <person name="Qi M."/>
            <person name="Li Y."/>
            <person name="Yu H."/>
            <person name="Cui Y."/>
            <person name="Wang N."/>
            <person name="Chen C."/>
            <person name="Wu H."/>
            <person name="Zhao Y."/>
            <person name="Zhang J."/>
            <person name="Li Y."/>
            <person name="Zhou W."/>
            <person name="Zhang B."/>
            <person name="Hu W."/>
            <person name="Eijk M."/>
            <person name="Tang J."/>
            <person name="Witsenboer H."/>
            <person name="Zhao S."/>
            <person name="Li Z."/>
            <person name="Zhang A."/>
            <person name="Wang D."/>
            <person name="Liang C."/>
        </authorList>
    </citation>
    <scope>NUCLEOTIDE SEQUENCE [LARGE SCALE GENOMIC DNA]</scope>
    <source>
        <strain evidence="2">cv. G1812</strain>
    </source>
</reference>
<organism evidence="2 3">
    <name type="scientific">Triticum urartu</name>
    <name type="common">Red wild einkorn</name>
    <name type="synonym">Crithodium urartu</name>
    <dbReference type="NCBI Taxonomy" id="4572"/>
    <lineage>
        <taxon>Eukaryota</taxon>
        <taxon>Viridiplantae</taxon>
        <taxon>Streptophyta</taxon>
        <taxon>Embryophyta</taxon>
        <taxon>Tracheophyta</taxon>
        <taxon>Spermatophyta</taxon>
        <taxon>Magnoliopsida</taxon>
        <taxon>Liliopsida</taxon>
        <taxon>Poales</taxon>
        <taxon>Poaceae</taxon>
        <taxon>BOP clade</taxon>
        <taxon>Pooideae</taxon>
        <taxon>Triticodae</taxon>
        <taxon>Triticeae</taxon>
        <taxon>Triticinae</taxon>
        <taxon>Triticum</taxon>
    </lineage>
</organism>
<name>A0A8R7UV09_TRIUA</name>